<dbReference type="EMBL" id="GBXM01011029">
    <property type="protein sequence ID" value="JAH97548.1"/>
    <property type="molecule type" value="Transcribed_RNA"/>
</dbReference>
<name>A0A0E9X777_ANGAN</name>
<protein>
    <submittedName>
        <fullName evidence="1">Uncharacterized protein</fullName>
    </submittedName>
</protein>
<organism evidence="1">
    <name type="scientific">Anguilla anguilla</name>
    <name type="common">European freshwater eel</name>
    <name type="synonym">Muraena anguilla</name>
    <dbReference type="NCBI Taxonomy" id="7936"/>
    <lineage>
        <taxon>Eukaryota</taxon>
        <taxon>Metazoa</taxon>
        <taxon>Chordata</taxon>
        <taxon>Craniata</taxon>
        <taxon>Vertebrata</taxon>
        <taxon>Euteleostomi</taxon>
        <taxon>Actinopterygii</taxon>
        <taxon>Neopterygii</taxon>
        <taxon>Teleostei</taxon>
        <taxon>Anguilliformes</taxon>
        <taxon>Anguillidae</taxon>
        <taxon>Anguilla</taxon>
    </lineage>
</organism>
<accession>A0A0E9X777</accession>
<reference evidence="1" key="1">
    <citation type="submission" date="2014-11" db="EMBL/GenBank/DDBJ databases">
        <authorList>
            <person name="Amaro Gonzalez C."/>
        </authorList>
    </citation>
    <scope>NUCLEOTIDE SEQUENCE</scope>
</reference>
<proteinExistence type="predicted"/>
<sequence length="65" mass="7156">MLLPQTAEAVFYSGAEFPLISPFCGHVSVSLHPSLLPQPFFFQLSPFCSRSGWHPHINGEGSKII</sequence>
<reference evidence="1" key="2">
    <citation type="journal article" date="2015" name="Fish Shellfish Immunol.">
        <title>Early steps in the European eel (Anguilla anguilla)-Vibrio vulnificus interaction in the gills: Role of the RtxA13 toxin.</title>
        <authorList>
            <person name="Callol A."/>
            <person name="Pajuelo D."/>
            <person name="Ebbesson L."/>
            <person name="Teles M."/>
            <person name="MacKenzie S."/>
            <person name="Amaro C."/>
        </authorList>
    </citation>
    <scope>NUCLEOTIDE SEQUENCE</scope>
</reference>
<dbReference type="AlphaFoldDB" id="A0A0E9X777"/>
<evidence type="ECO:0000313" key="1">
    <source>
        <dbReference type="EMBL" id="JAH97548.1"/>
    </source>
</evidence>